<name>A0A7J7PAP2_9MAGN</name>
<proteinExistence type="inferred from homology"/>
<reference evidence="8 9" key="1">
    <citation type="journal article" date="2020" name="IScience">
        <title>Genome Sequencing of the Endangered Kingdonia uniflora (Circaeasteraceae, Ranunculales) Reveals Potential Mechanisms of Evolutionary Specialization.</title>
        <authorList>
            <person name="Sun Y."/>
            <person name="Deng T."/>
            <person name="Zhang A."/>
            <person name="Moore M.J."/>
            <person name="Landis J.B."/>
            <person name="Lin N."/>
            <person name="Zhang H."/>
            <person name="Zhang X."/>
            <person name="Huang J."/>
            <person name="Zhang X."/>
            <person name="Sun H."/>
            <person name="Wang H."/>
        </authorList>
    </citation>
    <scope>NUCLEOTIDE SEQUENCE [LARGE SCALE GENOMIC DNA]</scope>
    <source>
        <strain evidence="8">TB1705</strain>
        <tissue evidence="8">Leaf</tissue>
    </source>
</reference>
<keyword evidence="2" id="KW-0217">Developmental protein</keyword>
<evidence type="ECO:0000313" key="8">
    <source>
        <dbReference type="EMBL" id="KAF6176423.1"/>
    </source>
</evidence>
<keyword evidence="5" id="KW-0287">Flowering</keyword>
<dbReference type="EMBL" id="JACGCM010000101">
    <property type="protein sequence ID" value="KAF6176423.1"/>
    <property type="molecule type" value="Genomic_DNA"/>
</dbReference>
<evidence type="ECO:0000256" key="1">
    <source>
        <dbReference type="ARBA" id="ARBA00005405"/>
    </source>
</evidence>
<gene>
    <name evidence="8" type="ORF">GIB67_005321</name>
</gene>
<evidence type="ECO:0000256" key="6">
    <source>
        <dbReference type="SAM" id="Coils"/>
    </source>
</evidence>
<feature type="region of interest" description="Disordered" evidence="7">
    <location>
        <begin position="226"/>
        <end position="386"/>
    </location>
</feature>
<dbReference type="Proteomes" id="UP000541444">
    <property type="component" value="Unassembled WGS sequence"/>
</dbReference>
<keyword evidence="9" id="KW-1185">Reference proteome</keyword>
<dbReference type="OrthoDB" id="1911379at2759"/>
<dbReference type="AlphaFoldDB" id="A0A7J7PAP2"/>
<evidence type="ECO:0000256" key="7">
    <source>
        <dbReference type="SAM" id="MobiDB-lite"/>
    </source>
</evidence>
<protein>
    <submittedName>
        <fullName evidence="8">Uncharacterized protein</fullName>
    </submittedName>
</protein>
<dbReference type="GO" id="GO:0030154">
    <property type="term" value="P:cell differentiation"/>
    <property type="evidence" value="ECO:0007669"/>
    <property type="project" value="UniProtKB-KW"/>
</dbReference>
<evidence type="ECO:0000256" key="4">
    <source>
        <dbReference type="ARBA" id="ARBA00023054"/>
    </source>
</evidence>
<dbReference type="PANTHER" id="PTHR33405:SF4">
    <property type="entry name" value="PROTEIN FLX-LIKE 2"/>
    <property type="match status" value="1"/>
</dbReference>
<dbReference type="GO" id="GO:0009908">
    <property type="term" value="P:flower development"/>
    <property type="evidence" value="ECO:0007669"/>
    <property type="project" value="UniProtKB-KW"/>
</dbReference>
<feature type="compositionally biased region" description="Polar residues" evidence="7">
    <location>
        <begin position="338"/>
        <end position="361"/>
    </location>
</feature>
<feature type="coiled-coil region" evidence="6">
    <location>
        <begin position="75"/>
        <end position="102"/>
    </location>
</feature>
<organism evidence="8 9">
    <name type="scientific">Kingdonia uniflora</name>
    <dbReference type="NCBI Taxonomy" id="39325"/>
    <lineage>
        <taxon>Eukaryota</taxon>
        <taxon>Viridiplantae</taxon>
        <taxon>Streptophyta</taxon>
        <taxon>Embryophyta</taxon>
        <taxon>Tracheophyta</taxon>
        <taxon>Spermatophyta</taxon>
        <taxon>Magnoliopsida</taxon>
        <taxon>Ranunculales</taxon>
        <taxon>Circaeasteraceae</taxon>
        <taxon>Kingdonia</taxon>
    </lineage>
</organism>
<dbReference type="InterPro" id="IPR040353">
    <property type="entry name" value="FLX/FLX-like"/>
</dbReference>
<evidence type="ECO:0000256" key="5">
    <source>
        <dbReference type="ARBA" id="ARBA00023089"/>
    </source>
</evidence>
<evidence type="ECO:0000313" key="9">
    <source>
        <dbReference type="Proteomes" id="UP000541444"/>
    </source>
</evidence>
<sequence>MGSKGRFLPPHLRRPLPGPGMMHPDPFGPPIHPSRGTYPPFDILPPAEVMEHKLDAQYLEMQRLATENQRLAATHITLRQEVALAQQELQRMQTQIGTMKNEKEQHMRGLLEKMSKMEVDLQASEPVKMELQQARNDAESLMVARHELITKVHQLSQDLQKIHSDSQQVPALMSELEGLRQEFQHCSLQLLVANLEGAPYGAPTGYTENETARQYPVAQNSYEGGYGAPQVMTNTANPERRGPPYGGPTGYKETEATAHHPVGQSAYEDGYGVSQGRGLPAAPASYAGVPPGPPPPPTAQAGYEAPPRAGGYDSAPRGAHPNYNNAYDAPQPPRGATSGLQGQMLTPQGNSSVPTYGSASATPPVRPGGGSGYEPQKPRGGLPIRI</sequence>
<comment type="caution">
    <text evidence="8">The sequence shown here is derived from an EMBL/GenBank/DDBJ whole genome shotgun (WGS) entry which is preliminary data.</text>
</comment>
<dbReference type="PANTHER" id="PTHR33405">
    <property type="entry name" value="PROTEIN FLX-LIKE 2"/>
    <property type="match status" value="1"/>
</dbReference>
<evidence type="ECO:0000256" key="3">
    <source>
        <dbReference type="ARBA" id="ARBA00022782"/>
    </source>
</evidence>
<feature type="compositionally biased region" description="Low complexity" evidence="7">
    <location>
        <begin position="280"/>
        <end position="289"/>
    </location>
</feature>
<evidence type="ECO:0000256" key="2">
    <source>
        <dbReference type="ARBA" id="ARBA00022473"/>
    </source>
</evidence>
<keyword evidence="4 6" id="KW-0175">Coiled coil</keyword>
<accession>A0A7J7PAP2</accession>
<feature type="region of interest" description="Disordered" evidence="7">
    <location>
        <begin position="1"/>
        <end position="38"/>
    </location>
</feature>
<keyword evidence="3" id="KW-0221">Differentiation</keyword>
<feature type="compositionally biased region" description="Low complexity" evidence="7">
    <location>
        <begin position="1"/>
        <end position="10"/>
    </location>
</feature>
<comment type="similarity">
    <text evidence="1">Belongs to the FLX family.</text>
</comment>